<reference evidence="4 5" key="1">
    <citation type="submission" date="2015-07" db="EMBL/GenBank/DDBJ databases">
        <title>Genome analysis of myxobacterium Chondromyces crocatus Cm c5 reveals a high potential for natural compound synthesis and the genetic basis for the loss of fruiting body formation.</title>
        <authorList>
            <person name="Zaburannyi N."/>
            <person name="Bunk B."/>
            <person name="Maier J."/>
            <person name="Overmann J."/>
            <person name="Mueller R."/>
        </authorList>
    </citation>
    <scope>NUCLEOTIDE SEQUENCE [LARGE SCALE GENOMIC DNA]</scope>
    <source>
        <strain evidence="4 5">Cm c5</strain>
    </source>
</reference>
<feature type="region of interest" description="Disordered" evidence="1">
    <location>
        <begin position="301"/>
        <end position="377"/>
    </location>
</feature>
<dbReference type="EMBL" id="CP012159">
    <property type="protein sequence ID" value="AKT43222.1"/>
    <property type="molecule type" value="Genomic_DNA"/>
</dbReference>
<evidence type="ECO:0000256" key="1">
    <source>
        <dbReference type="SAM" id="MobiDB-lite"/>
    </source>
</evidence>
<feature type="region of interest" description="Disordered" evidence="1">
    <location>
        <begin position="161"/>
        <end position="209"/>
    </location>
</feature>
<feature type="compositionally biased region" description="Low complexity" evidence="1">
    <location>
        <begin position="310"/>
        <end position="330"/>
    </location>
</feature>
<feature type="compositionally biased region" description="Low complexity" evidence="1">
    <location>
        <begin position="359"/>
        <end position="377"/>
    </location>
</feature>
<dbReference type="AlphaFoldDB" id="A0A0K1ERE7"/>
<feature type="compositionally biased region" description="Polar residues" evidence="1">
    <location>
        <begin position="331"/>
        <end position="341"/>
    </location>
</feature>
<evidence type="ECO:0000313" key="4">
    <source>
        <dbReference type="EMBL" id="AKT43222.1"/>
    </source>
</evidence>
<keyword evidence="2" id="KW-0812">Transmembrane</keyword>
<name>A0A0K1ERE7_CHOCO</name>
<dbReference type="RefSeq" id="WP_063796412.1">
    <property type="nucleotide sequence ID" value="NZ_CP012159.1"/>
</dbReference>
<keyword evidence="5" id="KW-1185">Reference proteome</keyword>
<sequence>MDCEKFDQHVMDALYEELDELTHAALKRHLESCVRCSSTLAGLRATRDAAVLPLEEPSDDLDARIFAAVEVAQQHTPWRRKALRALAWAGSHAMRPQLAMAALFVLVIGSSLLLLRARPGTVGMGPLRVTEHGMPAPEYAEPAYAPATPAPPAPLANQVVTTQSEAKRMEDRAADKAESGSRTEAAAPAADQAQTRGDQEGMNRAPAGSAVEALARAQAARASSGCSAALPLYDEVGTSYPGTAAAHTAMWEAARCYKGAGDTGRARELFLALRAVDGYRDRVEAELGEQENLAQSQTKNIAGAPGAGAGHSYSAPAPAAPLRAAAKPAATETSRGKQGNTAAEHADSDKGSPARATGQQRSQPAASPAPSEPAQAR</sequence>
<feature type="transmembrane region" description="Helical" evidence="2">
    <location>
        <begin position="98"/>
        <end position="115"/>
    </location>
</feature>
<protein>
    <recommendedName>
        <fullName evidence="3">Putative zinc-finger domain-containing protein</fullName>
    </recommendedName>
</protein>
<accession>A0A0K1ERE7</accession>
<proteinExistence type="predicted"/>
<evidence type="ECO:0000313" key="5">
    <source>
        <dbReference type="Proteomes" id="UP000067626"/>
    </source>
</evidence>
<keyword evidence="2" id="KW-0472">Membrane</keyword>
<dbReference type="OrthoDB" id="5516042at2"/>
<dbReference type="KEGG" id="ccro:CMC5_074530"/>
<feature type="domain" description="Putative zinc-finger" evidence="3">
    <location>
        <begin position="3"/>
        <end position="36"/>
    </location>
</feature>
<organism evidence="4 5">
    <name type="scientific">Chondromyces crocatus</name>
    <dbReference type="NCBI Taxonomy" id="52"/>
    <lineage>
        <taxon>Bacteria</taxon>
        <taxon>Pseudomonadati</taxon>
        <taxon>Myxococcota</taxon>
        <taxon>Polyangia</taxon>
        <taxon>Polyangiales</taxon>
        <taxon>Polyangiaceae</taxon>
        <taxon>Chondromyces</taxon>
    </lineage>
</organism>
<evidence type="ECO:0000259" key="3">
    <source>
        <dbReference type="Pfam" id="PF13490"/>
    </source>
</evidence>
<keyword evidence="2" id="KW-1133">Transmembrane helix</keyword>
<gene>
    <name evidence="4" type="ORF">CMC5_074530</name>
</gene>
<feature type="compositionally biased region" description="Basic and acidic residues" evidence="1">
    <location>
        <begin position="165"/>
        <end position="181"/>
    </location>
</feature>
<evidence type="ECO:0000256" key="2">
    <source>
        <dbReference type="SAM" id="Phobius"/>
    </source>
</evidence>
<dbReference type="InterPro" id="IPR027383">
    <property type="entry name" value="Znf_put"/>
</dbReference>
<dbReference type="Pfam" id="PF13490">
    <property type="entry name" value="zf-HC2"/>
    <property type="match status" value="1"/>
</dbReference>
<dbReference type="Proteomes" id="UP000067626">
    <property type="component" value="Chromosome"/>
</dbReference>
<feature type="compositionally biased region" description="Low complexity" evidence="1">
    <location>
        <begin position="185"/>
        <end position="194"/>
    </location>
</feature>